<name>A0ABQ2MMQ7_9ACTN</name>
<dbReference type="Proteomes" id="UP000656881">
    <property type="component" value="Unassembled WGS sequence"/>
</dbReference>
<evidence type="ECO:0000313" key="1">
    <source>
        <dbReference type="EMBL" id="GGO54637.1"/>
    </source>
</evidence>
<comment type="caution">
    <text evidence="1">The sequence shown here is derived from an EMBL/GenBank/DDBJ whole genome shotgun (WGS) entry which is preliminary data.</text>
</comment>
<evidence type="ECO:0000313" key="2">
    <source>
        <dbReference type="Proteomes" id="UP000656881"/>
    </source>
</evidence>
<protein>
    <submittedName>
        <fullName evidence="1">Uncharacterized protein</fullName>
    </submittedName>
</protein>
<proteinExistence type="predicted"/>
<gene>
    <name evidence="1" type="ORF">GCM10012286_64870</name>
</gene>
<reference evidence="2" key="1">
    <citation type="journal article" date="2019" name="Int. J. Syst. Evol. Microbiol.">
        <title>The Global Catalogue of Microorganisms (GCM) 10K type strain sequencing project: providing services to taxonomists for standard genome sequencing and annotation.</title>
        <authorList>
            <consortium name="The Broad Institute Genomics Platform"/>
            <consortium name="The Broad Institute Genome Sequencing Center for Infectious Disease"/>
            <person name="Wu L."/>
            <person name="Ma J."/>
        </authorList>
    </citation>
    <scope>NUCLEOTIDE SEQUENCE [LARGE SCALE GENOMIC DNA]</scope>
    <source>
        <strain evidence="2">CGMCC 4.7349</strain>
    </source>
</reference>
<dbReference type="EMBL" id="BMNG01000016">
    <property type="protein sequence ID" value="GGO54637.1"/>
    <property type="molecule type" value="Genomic_DNA"/>
</dbReference>
<accession>A0ABQ2MMQ7</accession>
<keyword evidence="2" id="KW-1185">Reference proteome</keyword>
<organism evidence="1 2">
    <name type="scientific">Streptomyces lasiicapitis</name>
    <dbReference type="NCBI Taxonomy" id="1923961"/>
    <lineage>
        <taxon>Bacteria</taxon>
        <taxon>Bacillati</taxon>
        <taxon>Actinomycetota</taxon>
        <taxon>Actinomycetes</taxon>
        <taxon>Kitasatosporales</taxon>
        <taxon>Streptomycetaceae</taxon>
        <taxon>Streptomyces</taxon>
    </lineage>
</organism>
<sequence>MRAGSAPMKCGVTRIPTAVINTCTARWWPFIREVRRHPHPHRRDQYVYGEVVAVHPQGPRTIAVRVAKEPHPVAVCARGADHGAAVPLHLDRSARQLRPRCAVRRDQQRVDGLTLLAAETLGGQPGA</sequence>